<evidence type="ECO:0000256" key="1">
    <source>
        <dbReference type="SAM" id="SignalP"/>
    </source>
</evidence>
<sequence length="136" mass="14343">MRDRVVMMVAGLALACALPAAGVAQTTGPAQAGPAVSAEAVASWKSRIDAMVAALEGDEPVPFERLEALYDEVRGSFEDNAATQRAEDRYYNALRSLDQAAEGLREESRASAIAALSQAAVLLEELHGQLEGEAAR</sequence>
<dbReference type="Proteomes" id="UP001301140">
    <property type="component" value="Unassembled WGS sequence"/>
</dbReference>
<dbReference type="PROSITE" id="PS51257">
    <property type="entry name" value="PROKAR_LIPOPROTEIN"/>
    <property type="match status" value="1"/>
</dbReference>
<evidence type="ECO:0000313" key="2">
    <source>
        <dbReference type="EMBL" id="MDF1587500.1"/>
    </source>
</evidence>
<comment type="caution">
    <text evidence="2">The sequence shown here is derived from an EMBL/GenBank/DDBJ whole genome shotgun (WGS) entry which is preliminary data.</text>
</comment>
<evidence type="ECO:0000313" key="3">
    <source>
        <dbReference type="Proteomes" id="UP001301140"/>
    </source>
</evidence>
<accession>A0AAP4D6T3</accession>
<gene>
    <name evidence="2" type="ORF">PZ740_14020</name>
</gene>
<evidence type="ECO:0008006" key="4">
    <source>
        <dbReference type="Google" id="ProtNLM"/>
    </source>
</evidence>
<dbReference type="RefSeq" id="WP_327789924.1">
    <property type="nucleotide sequence ID" value="NZ_JARGEQ010000135.1"/>
</dbReference>
<dbReference type="AlphaFoldDB" id="A0AAP4D6T3"/>
<keyword evidence="3" id="KW-1185">Reference proteome</keyword>
<organism evidence="2 3">
    <name type="scientific">Marinimicrococcus flavescens</name>
    <dbReference type="NCBI Taxonomy" id="3031815"/>
    <lineage>
        <taxon>Bacteria</taxon>
        <taxon>Pseudomonadati</taxon>
        <taxon>Pseudomonadota</taxon>
        <taxon>Alphaproteobacteria</taxon>
        <taxon>Geminicoccales</taxon>
        <taxon>Geminicoccaceae</taxon>
        <taxon>Marinimicrococcus</taxon>
    </lineage>
</organism>
<name>A0AAP4D6T3_9PROT</name>
<dbReference type="EMBL" id="JARGEQ010000135">
    <property type="protein sequence ID" value="MDF1587500.1"/>
    <property type="molecule type" value="Genomic_DNA"/>
</dbReference>
<reference evidence="2 3" key="1">
    <citation type="submission" date="2023-03" db="EMBL/GenBank/DDBJ databases">
        <title>YIM 152171 draft genome.</title>
        <authorList>
            <person name="Yang Z."/>
        </authorList>
    </citation>
    <scope>NUCLEOTIDE SEQUENCE [LARGE SCALE GENOMIC DNA]</scope>
    <source>
        <strain evidence="2 3">YIM 152171</strain>
    </source>
</reference>
<proteinExistence type="predicted"/>
<feature type="signal peptide" evidence="1">
    <location>
        <begin position="1"/>
        <end position="32"/>
    </location>
</feature>
<protein>
    <recommendedName>
        <fullName evidence="4">DUF4363 family protein</fullName>
    </recommendedName>
</protein>
<keyword evidence="1" id="KW-0732">Signal</keyword>
<feature type="chain" id="PRO_5043002740" description="DUF4363 family protein" evidence="1">
    <location>
        <begin position="33"/>
        <end position="136"/>
    </location>
</feature>